<reference evidence="1" key="1">
    <citation type="journal article" date="2023" name="bioRxiv">
        <title>Improved chromosome-level genome assembly for marigold (Tagetes erecta).</title>
        <authorList>
            <person name="Jiang F."/>
            <person name="Yuan L."/>
            <person name="Wang S."/>
            <person name="Wang H."/>
            <person name="Xu D."/>
            <person name="Wang A."/>
            <person name="Fan W."/>
        </authorList>
    </citation>
    <scope>NUCLEOTIDE SEQUENCE</scope>
    <source>
        <strain evidence="1">WSJ</strain>
        <tissue evidence="1">Leaf</tissue>
    </source>
</reference>
<gene>
    <name evidence="1" type="ORF">QVD17_04960</name>
</gene>
<evidence type="ECO:0000313" key="2">
    <source>
        <dbReference type="Proteomes" id="UP001229421"/>
    </source>
</evidence>
<comment type="caution">
    <text evidence="1">The sequence shown here is derived from an EMBL/GenBank/DDBJ whole genome shotgun (WGS) entry which is preliminary data.</text>
</comment>
<dbReference type="EMBL" id="JAUHHV010000001">
    <property type="protein sequence ID" value="KAK1439145.1"/>
    <property type="molecule type" value="Genomic_DNA"/>
</dbReference>
<evidence type="ECO:0000313" key="1">
    <source>
        <dbReference type="EMBL" id="KAK1439145.1"/>
    </source>
</evidence>
<accession>A0AAD8LB43</accession>
<dbReference type="AlphaFoldDB" id="A0AAD8LB43"/>
<proteinExistence type="predicted"/>
<sequence length="67" mass="8043">MDTLNMIREKKDVTELVFTNVCRTYAKRHGIIEHIEKKIKLQIIHKFRDRMDPNKEKIPPNAQQVIE</sequence>
<name>A0AAD8LB43_TARER</name>
<protein>
    <submittedName>
        <fullName evidence="1">Uncharacterized protein</fullName>
    </submittedName>
</protein>
<organism evidence="1 2">
    <name type="scientific">Tagetes erecta</name>
    <name type="common">African marigold</name>
    <dbReference type="NCBI Taxonomy" id="13708"/>
    <lineage>
        <taxon>Eukaryota</taxon>
        <taxon>Viridiplantae</taxon>
        <taxon>Streptophyta</taxon>
        <taxon>Embryophyta</taxon>
        <taxon>Tracheophyta</taxon>
        <taxon>Spermatophyta</taxon>
        <taxon>Magnoliopsida</taxon>
        <taxon>eudicotyledons</taxon>
        <taxon>Gunneridae</taxon>
        <taxon>Pentapetalae</taxon>
        <taxon>asterids</taxon>
        <taxon>campanulids</taxon>
        <taxon>Asterales</taxon>
        <taxon>Asteraceae</taxon>
        <taxon>Asteroideae</taxon>
        <taxon>Heliantheae alliance</taxon>
        <taxon>Tageteae</taxon>
        <taxon>Tagetes</taxon>
    </lineage>
</organism>
<dbReference type="Proteomes" id="UP001229421">
    <property type="component" value="Unassembled WGS sequence"/>
</dbReference>
<keyword evidence="2" id="KW-1185">Reference proteome</keyword>